<protein>
    <submittedName>
        <fullName evidence="1">Uncharacterized protein</fullName>
    </submittedName>
</protein>
<organism evidence="1">
    <name type="scientific">sediment metagenome</name>
    <dbReference type="NCBI Taxonomy" id="749907"/>
    <lineage>
        <taxon>unclassified sequences</taxon>
        <taxon>metagenomes</taxon>
        <taxon>ecological metagenomes</taxon>
    </lineage>
</organism>
<name>D9PFW6_9ZZZZ</name>
<reference evidence="1" key="2">
    <citation type="journal article" date="2011" name="Microb. Ecol.">
        <title>Taxonomic and Functional Metagenomic Profiling of the Microbial Community in the Anoxic Sediment of a Sub-saline Shallow Lake (Laguna de Carrizo, Central Spain).</title>
        <authorList>
            <person name="Ferrer M."/>
            <person name="Guazzaroni M.E."/>
            <person name="Richter M."/>
            <person name="Garcia-Salamanca A."/>
            <person name="Yarza P."/>
            <person name="Suarez-Suarez A."/>
            <person name="Solano J."/>
            <person name="Alcaide M."/>
            <person name="van Dillewijn P."/>
            <person name="Molina-Henares M.A."/>
            <person name="Lopez-Cortes N."/>
            <person name="Al-Ramahi Y."/>
            <person name="Guerrero C."/>
            <person name="Acosta A."/>
            <person name="de Eugenio L.I."/>
            <person name="Martinez V."/>
            <person name="Marques S."/>
            <person name="Rojo F."/>
            <person name="Santero E."/>
            <person name="Genilloud O."/>
            <person name="Perez-Perez J."/>
            <person name="Rossello-Mora R."/>
            <person name="Ramos J.L."/>
        </authorList>
    </citation>
    <scope>NUCLEOTIDE SEQUENCE</scope>
</reference>
<reference evidence="1" key="1">
    <citation type="submission" date="2010-07" db="EMBL/GenBank/DDBJ databases">
        <authorList>
            <consortium name="CONSOLIDER consortium CSD2007-00005"/>
            <person name="Guazzaroni M.-E."/>
            <person name="Richter M."/>
            <person name="Garcia-Salamanca A."/>
            <person name="Yarza P."/>
            <person name="Ferrer M."/>
        </authorList>
    </citation>
    <scope>NUCLEOTIDE SEQUENCE</scope>
</reference>
<comment type="caution">
    <text evidence="1">The sequence shown here is derived from an EMBL/GenBank/DDBJ whole genome shotgun (WGS) entry which is preliminary data.</text>
</comment>
<sequence length="65" mass="7466">KLADEGLFKYYGVAVWNAFILDASEAEHISLRKISQNRNKKLVEKTIDLGTFKHLLISLKHKLIV</sequence>
<gene>
    <name evidence="1" type="ORF">LDC_0411</name>
</gene>
<dbReference type="EMBL" id="ADZX01000133">
    <property type="protein sequence ID" value="EFK97551.1"/>
    <property type="molecule type" value="Genomic_DNA"/>
</dbReference>
<accession>D9PFW6</accession>
<proteinExistence type="predicted"/>
<evidence type="ECO:0000313" key="1">
    <source>
        <dbReference type="EMBL" id="EFK97551.1"/>
    </source>
</evidence>
<feature type="non-terminal residue" evidence="1">
    <location>
        <position position="1"/>
    </location>
</feature>
<dbReference type="AlphaFoldDB" id="D9PFW6"/>